<name>A0A7X1F4R6_9SPHN</name>
<sequence length="363" mass="37152">MPIDRVAPDTRHLVDLLFAGLAERPIWTRFRAELARVSGAGGVALVIRGGTGADETAVIGGEDGSGSGHGPPLPDLVALEGMGELAPQRIVGTGRGGPALGLRVPLPDGMSAWLVLEAPAAPKGWDELGVMDLLAALAPDLSRALPLYGVIAQPERARLVAEYVLEASGIGVVVVTADGTVLSANATARTIMARTDLLRLRDGRLVASTSADQAALRAAVAAMARAQAPRLDPACHCSVALADPVGAARLTLIVRPGPPYWPVSAPLRRTAVVIVRDPAQPATLPPGDLAALFGLTAAEARLATRLADGEGLDEAALALGITRNTARSQLQAIFAKTGVNRQGDLVRVLLGSAANHVGPGGEG</sequence>
<feature type="domain" description="HTH luxR-type" evidence="1">
    <location>
        <begin position="292"/>
        <end position="349"/>
    </location>
</feature>
<dbReference type="EMBL" id="JACLAU010000001">
    <property type="protein sequence ID" value="MBC2650229.1"/>
    <property type="molecule type" value="Genomic_DNA"/>
</dbReference>
<evidence type="ECO:0000259" key="1">
    <source>
        <dbReference type="SMART" id="SM00421"/>
    </source>
</evidence>
<dbReference type="Proteomes" id="UP000520156">
    <property type="component" value="Unassembled WGS sequence"/>
</dbReference>
<dbReference type="InterPro" id="IPR000792">
    <property type="entry name" value="Tscrpt_reg_LuxR_C"/>
</dbReference>
<evidence type="ECO:0000313" key="2">
    <source>
        <dbReference type="EMBL" id="MBC2650229.1"/>
    </source>
</evidence>
<dbReference type="SMART" id="SM00421">
    <property type="entry name" value="HTH_LUXR"/>
    <property type="match status" value="1"/>
</dbReference>
<keyword evidence="3" id="KW-1185">Reference proteome</keyword>
<gene>
    <name evidence="2" type="ORF">H7F49_00755</name>
</gene>
<dbReference type="SUPFAM" id="SSF46894">
    <property type="entry name" value="C-terminal effector domain of the bipartite response regulators"/>
    <property type="match status" value="1"/>
</dbReference>
<organism evidence="2 3">
    <name type="scientific">Novosphingobium aerophilum</name>
    <dbReference type="NCBI Taxonomy" id="2839843"/>
    <lineage>
        <taxon>Bacteria</taxon>
        <taxon>Pseudomonadati</taxon>
        <taxon>Pseudomonadota</taxon>
        <taxon>Alphaproteobacteria</taxon>
        <taxon>Sphingomonadales</taxon>
        <taxon>Sphingomonadaceae</taxon>
        <taxon>Novosphingobium</taxon>
    </lineage>
</organism>
<dbReference type="GO" id="GO:0006355">
    <property type="term" value="P:regulation of DNA-templated transcription"/>
    <property type="evidence" value="ECO:0007669"/>
    <property type="project" value="InterPro"/>
</dbReference>
<dbReference type="InterPro" id="IPR016032">
    <property type="entry name" value="Sig_transdc_resp-reg_C-effctor"/>
</dbReference>
<dbReference type="InterPro" id="IPR036388">
    <property type="entry name" value="WH-like_DNA-bd_sf"/>
</dbReference>
<comment type="caution">
    <text evidence="2">The sequence shown here is derived from an EMBL/GenBank/DDBJ whole genome shotgun (WGS) entry which is preliminary data.</text>
</comment>
<dbReference type="GO" id="GO:0003677">
    <property type="term" value="F:DNA binding"/>
    <property type="evidence" value="ECO:0007669"/>
    <property type="project" value="InterPro"/>
</dbReference>
<dbReference type="Gene3D" id="1.10.10.10">
    <property type="entry name" value="Winged helix-like DNA-binding domain superfamily/Winged helix DNA-binding domain"/>
    <property type="match status" value="1"/>
</dbReference>
<dbReference type="AlphaFoldDB" id="A0A7X1F4R6"/>
<proteinExistence type="predicted"/>
<dbReference type="RefSeq" id="WP_185681644.1">
    <property type="nucleotide sequence ID" value="NZ_JACLAU010000001.1"/>
</dbReference>
<reference evidence="2 3" key="1">
    <citation type="submission" date="2020-08" db="EMBL/GenBank/DDBJ databases">
        <title>The genome sequence of Novosphingobium flavum 4Y4.</title>
        <authorList>
            <person name="Liu Y."/>
        </authorList>
    </citation>
    <scope>NUCLEOTIDE SEQUENCE [LARGE SCALE GENOMIC DNA]</scope>
    <source>
        <strain evidence="2 3">4Y4</strain>
    </source>
</reference>
<evidence type="ECO:0000313" key="3">
    <source>
        <dbReference type="Proteomes" id="UP000520156"/>
    </source>
</evidence>
<protein>
    <submittedName>
        <fullName evidence="2">Helix-turn-helix transcriptional regulator</fullName>
    </submittedName>
</protein>
<accession>A0A7X1F4R6</accession>